<dbReference type="AlphaFoldDB" id="L1I9J6"/>
<dbReference type="RefSeq" id="XP_005819873.1">
    <property type="nucleotide sequence ID" value="XM_005819816.1"/>
</dbReference>
<dbReference type="KEGG" id="gtt:GUITHDRAFT_120917"/>
<dbReference type="HOGENOM" id="CLU_1809861_0_0_1"/>
<dbReference type="GO" id="GO:0005085">
    <property type="term" value="F:guanyl-nucleotide exchange factor activity"/>
    <property type="evidence" value="ECO:0007669"/>
    <property type="project" value="InterPro"/>
</dbReference>
<dbReference type="eggNOG" id="KOG4107">
    <property type="taxonomic scope" value="Eukaryota"/>
</dbReference>
<organism evidence="1">
    <name type="scientific">Guillardia theta (strain CCMP2712)</name>
    <name type="common">Cryptophyte</name>
    <dbReference type="NCBI Taxonomy" id="905079"/>
    <lineage>
        <taxon>Eukaryota</taxon>
        <taxon>Cryptophyceae</taxon>
        <taxon>Pyrenomonadales</taxon>
        <taxon>Geminigeraceae</taxon>
        <taxon>Guillardia</taxon>
    </lineage>
</organism>
<dbReference type="EMBL" id="JH993166">
    <property type="protein sequence ID" value="EKX32893.1"/>
    <property type="molecule type" value="Genomic_DNA"/>
</dbReference>
<dbReference type="Proteomes" id="UP000011087">
    <property type="component" value="Unassembled WGS sequence"/>
</dbReference>
<sequence>MPAAVIKPEVLSQTLTSVALPGCCLSSRLLTTGGSLLSYTGSFSGEELTASVIANAWATYSQSDTKRGPRLNFLYVDCQEGRTIVTQVLPGLLLSLMSDKTLPLHELQAKLLVLKEHLSVTLEQAFPAGQAGTLLSSSCVTSD</sequence>
<dbReference type="EnsemblProtists" id="EKX32893">
    <property type="protein sequence ID" value="EKX32893"/>
    <property type="gene ID" value="GUITHDRAFT_120917"/>
</dbReference>
<evidence type="ECO:0000313" key="1">
    <source>
        <dbReference type="EMBL" id="EKX32893.1"/>
    </source>
</evidence>
<evidence type="ECO:0008006" key="4">
    <source>
        <dbReference type="Google" id="ProtNLM"/>
    </source>
</evidence>
<protein>
    <recommendedName>
        <fullName evidence="4">Roadblock/LAMTOR2 domain-containing protein</fullName>
    </recommendedName>
</protein>
<dbReference type="InterPro" id="IPR037587">
    <property type="entry name" value="LAMTOR2-like"/>
</dbReference>
<proteinExistence type="predicted"/>
<accession>L1I9J6</accession>
<dbReference type="SUPFAM" id="SSF103196">
    <property type="entry name" value="Roadblock/LC7 domain"/>
    <property type="match status" value="1"/>
</dbReference>
<dbReference type="STRING" id="905079.L1I9J6"/>
<keyword evidence="3" id="KW-1185">Reference proteome</keyword>
<dbReference type="PaxDb" id="55529-EKX32893"/>
<dbReference type="GO" id="GO:0032008">
    <property type="term" value="P:positive regulation of TOR signaling"/>
    <property type="evidence" value="ECO:0007669"/>
    <property type="project" value="InterPro"/>
</dbReference>
<reference evidence="1 3" key="1">
    <citation type="journal article" date="2012" name="Nature">
        <title>Algal genomes reveal evolutionary mosaicism and the fate of nucleomorphs.</title>
        <authorList>
            <consortium name="DOE Joint Genome Institute"/>
            <person name="Curtis B.A."/>
            <person name="Tanifuji G."/>
            <person name="Burki F."/>
            <person name="Gruber A."/>
            <person name="Irimia M."/>
            <person name="Maruyama S."/>
            <person name="Arias M.C."/>
            <person name="Ball S.G."/>
            <person name="Gile G.H."/>
            <person name="Hirakawa Y."/>
            <person name="Hopkins J.F."/>
            <person name="Kuo A."/>
            <person name="Rensing S.A."/>
            <person name="Schmutz J."/>
            <person name="Symeonidi A."/>
            <person name="Elias M."/>
            <person name="Eveleigh R.J."/>
            <person name="Herman E.K."/>
            <person name="Klute M.J."/>
            <person name="Nakayama T."/>
            <person name="Obornik M."/>
            <person name="Reyes-Prieto A."/>
            <person name="Armbrust E.V."/>
            <person name="Aves S.J."/>
            <person name="Beiko R.G."/>
            <person name="Coutinho P."/>
            <person name="Dacks J.B."/>
            <person name="Durnford D.G."/>
            <person name="Fast N.M."/>
            <person name="Green B.R."/>
            <person name="Grisdale C.J."/>
            <person name="Hempel F."/>
            <person name="Henrissat B."/>
            <person name="Hoppner M.P."/>
            <person name="Ishida K."/>
            <person name="Kim E."/>
            <person name="Koreny L."/>
            <person name="Kroth P.G."/>
            <person name="Liu Y."/>
            <person name="Malik S.B."/>
            <person name="Maier U.G."/>
            <person name="McRose D."/>
            <person name="Mock T."/>
            <person name="Neilson J.A."/>
            <person name="Onodera N.T."/>
            <person name="Poole A.M."/>
            <person name="Pritham E.J."/>
            <person name="Richards T.A."/>
            <person name="Rocap G."/>
            <person name="Roy S.W."/>
            <person name="Sarai C."/>
            <person name="Schaack S."/>
            <person name="Shirato S."/>
            <person name="Slamovits C.H."/>
            <person name="Spencer D.F."/>
            <person name="Suzuki S."/>
            <person name="Worden A.Z."/>
            <person name="Zauner S."/>
            <person name="Barry K."/>
            <person name="Bell C."/>
            <person name="Bharti A.K."/>
            <person name="Crow J.A."/>
            <person name="Grimwood J."/>
            <person name="Kramer R."/>
            <person name="Lindquist E."/>
            <person name="Lucas S."/>
            <person name="Salamov A."/>
            <person name="McFadden G.I."/>
            <person name="Lane C.E."/>
            <person name="Keeling P.J."/>
            <person name="Gray M.W."/>
            <person name="Grigoriev I.V."/>
            <person name="Archibald J.M."/>
        </authorList>
    </citation>
    <scope>NUCLEOTIDE SEQUENCE</scope>
    <source>
        <strain evidence="1 3">CCMP2712</strain>
    </source>
</reference>
<dbReference type="GeneID" id="17289617"/>
<name>L1I9J6_GUITC</name>
<dbReference type="OrthoDB" id="271745at2759"/>
<evidence type="ECO:0000313" key="3">
    <source>
        <dbReference type="Proteomes" id="UP000011087"/>
    </source>
</evidence>
<reference evidence="2" key="3">
    <citation type="submission" date="2015-06" db="UniProtKB">
        <authorList>
            <consortium name="EnsemblProtists"/>
        </authorList>
    </citation>
    <scope>IDENTIFICATION</scope>
</reference>
<evidence type="ECO:0000313" key="2">
    <source>
        <dbReference type="EnsemblProtists" id="EKX32893"/>
    </source>
</evidence>
<dbReference type="PANTHER" id="PTHR13323">
    <property type="entry name" value="LATE ENDOSOMAL/LYSOSOMAL MP1 INTERACTING PROTEIN"/>
    <property type="match status" value="1"/>
</dbReference>
<dbReference type="GO" id="GO:0060090">
    <property type="term" value="F:molecular adaptor activity"/>
    <property type="evidence" value="ECO:0007669"/>
    <property type="project" value="InterPro"/>
</dbReference>
<gene>
    <name evidence="1" type="ORF">GUITHDRAFT_120917</name>
</gene>
<dbReference type="Gene3D" id="3.30.450.30">
    <property type="entry name" value="Dynein light chain 2a, cytoplasmic"/>
    <property type="match status" value="1"/>
</dbReference>
<reference evidence="3" key="2">
    <citation type="submission" date="2012-11" db="EMBL/GenBank/DDBJ databases">
        <authorList>
            <person name="Kuo A."/>
            <person name="Curtis B.A."/>
            <person name="Tanifuji G."/>
            <person name="Burki F."/>
            <person name="Gruber A."/>
            <person name="Irimia M."/>
            <person name="Maruyama S."/>
            <person name="Arias M.C."/>
            <person name="Ball S.G."/>
            <person name="Gile G.H."/>
            <person name="Hirakawa Y."/>
            <person name="Hopkins J.F."/>
            <person name="Rensing S.A."/>
            <person name="Schmutz J."/>
            <person name="Symeonidi A."/>
            <person name="Elias M."/>
            <person name="Eveleigh R.J."/>
            <person name="Herman E.K."/>
            <person name="Klute M.J."/>
            <person name="Nakayama T."/>
            <person name="Obornik M."/>
            <person name="Reyes-Prieto A."/>
            <person name="Armbrust E.V."/>
            <person name="Aves S.J."/>
            <person name="Beiko R.G."/>
            <person name="Coutinho P."/>
            <person name="Dacks J.B."/>
            <person name="Durnford D.G."/>
            <person name="Fast N.M."/>
            <person name="Green B.R."/>
            <person name="Grisdale C."/>
            <person name="Hempe F."/>
            <person name="Henrissat B."/>
            <person name="Hoppner M.P."/>
            <person name="Ishida K.-I."/>
            <person name="Kim E."/>
            <person name="Koreny L."/>
            <person name="Kroth P.G."/>
            <person name="Liu Y."/>
            <person name="Malik S.-B."/>
            <person name="Maier U.G."/>
            <person name="McRose D."/>
            <person name="Mock T."/>
            <person name="Neilson J.A."/>
            <person name="Onodera N.T."/>
            <person name="Poole A.M."/>
            <person name="Pritham E.J."/>
            <person name="Richards T.A."/>
            <person name="Rocap G."/>
            <person name="Roy S.W."/>
            <person name="Sarai C."/>
            <person name="Schaack S."/>
            <person name="Shirato S."/>
            <person name="Slamovits C.H."/>
            <person name="Spencer D.F."/>
            <person name="Suzuki S."/>
            <person name="Worden A.Z."/>
            <person name="Zauner S."/>
            <person name="Barry K."/>
            <person name="Bell C."/>
            <person name="Bharti A.K."/>
            <person name="Crow J.A."/>
            <person name="Grimwood J."/>
            <person name="Kramer R."/>
            <person name="Lindquist E."/>
            <person name="Lucas S."/>
            <person name="Salamov A."/>
            <person name="McFadden G.I."/>
            <person name="Lane C.E."/>
            <person name="Keeling P.J."/>
            <person name="Gray M.W."/>
            <person name="Grigoriev I.V."/>
            <person name="Archibald J.M."/>
        </authorList>
    </citation>
    <scope>NUCLEOTIDE SEQUENCE</scope>
    <source>
        <strain evidence="3">CCMP2712</strain>
    </source>
</reference>